<feature type="region of interest" description="Disordered" evidence="5">
    <location>
        <begin position="1"/>
        <end position="113"/>
    </location>
</feature>
<evidence type="ECO:0000256" key="4">
    <source>
        <dbReference type="ARBA" id="ARBA00023136"/>
    </source>
</evidence>
<dbReference type="EMBL" id="SGPJ01000174">
    <property type="protein sequence ID" value="THG97343.1"/>
    <property type="molecule type" value="Genomic_DNA"/>
</dbReference>
<dbReference type="GO" id="GO:0031398">
    <property type="term" value="P:positive regulation of protein ubiquitination"/>
    <property type="evidence" value="ECO:0007669"/>
    <property type="project" value="TreeGrafter"/>
</dbReference>
<dbReference type="Proteomes" id="UP000309038">
    <property type="component" value="Unassembled WGS sequence"/>
</dbReference>
<comment type="subcellular location">
    <subcellularLocation>
        <location evidence="1">Membrane</location>
        <topology evidence="1">Multi-pass membrane protein</topology>
    </subcellularLocation>
</comment>
<keyword evidence="2 6" id="KW-0812">Transmembrane</keyword>
<evidence type="ECO:0000256" key="6">
    <source>
        <dbReference type="SAM" id="Phobius"/>
    </source>
</evidence>
<protein>
    <recommendedName>
        <fullName evidence="9">Metal homeostatis protein bsd2</fullName>
    </recommendedName>
</protein>
<comment type="caution">
    <text evidence="7">The sequence shown here is derived from an EMBL/GenBank/DDBJ whole genome shotgun (WGS) entry which is preliminary data.</text>
</comment>
<evidence type="ECO:0000256" key="1">
    <source>
        <dbReference type="ARBA" id="ARBA00004141"/>
    </source>
</evidence>
<dbReference type="AlphaFoldDB" id="A0A4S4KGT7"/>
<dbReference type="GO" id="GO:0030001">
    <property type="term" value="P:metal ion transport"/>
    <property type="evidence" value="ECO:0007669"/>
    <property type="project" value="InterPro"/>
</dbReference>
<name>A0A4S4KGT7_9APHY</name>
<dbReference type="GO" id="GO:0005794">
    <property type="term" value="C:Golgi apparatus"/>
    <property type="evidence" value="ECO:0007669"/>
    <property type="project" value="TreeGrafter"/>
</dbReference>
<evidence type="ECO:0000256" key="5">
    <source>
        <dbReference type="SAM" id="MobiDB-lite"/>
    </source>
</evidence>
<dbReference type="GO" id="GO:0007034">
    <property type="term" value="P:vacuolar transport"/>
    <property type="evidence" value="ECO:0007669"/>
    <property type="project" value="InterPro"/>
</dbReference>
<feature type="transmembrane region" description="Helical" evidence="6">
    <location>
        <begin position="333"/>
        <end position="354"/>
    </location>
</feature>
<accession>A0A4S4KGT7</accession>
<dbReference type="GO" id="GO:0006511">
    <property type="term" value="P:ubiquitin-dependent protein catabolic process"/>
    <property type="evidence" value="ECO:0007669"/>
    <property type="project" value="TreeGrafter"/>
</dbReference>
<evidence type="ECO:0008006" key="9">
    <source>
        <dbReference type="Google" id="ProtNLM"/>
    </source>
</evidence>
<dbReference type="CDD" id="cd22212">
    <property type="entry name" value="NDFIP-like"/>
    <property type="match status" value="1"/>
</dbReference>
<keyword evidence="8" id="KW-1185">Reference proteome</keyword>
<dbReference type="InterPro" id="IPR019325">
    <property type="entry name" value="NEDD4/Bsd2"/>
</dbReference>
<gene>
    <name evidence="7" type="ORF">EW026_g4638</name>
</gene>
<dbReference type="PANTHER" id="PTHR13396:SF5">
    <property type="entry name" value="NEDD4 FAMILY INTERACTING PROTEIN"/>
    <property type="match status" value="1"/>
</dbReference>
<feature type="compositionally biased region" description="Polar residues" evidence="5">
    <location>
        <begin position="93"/>
        <end position="113"/>
    </location>
</feature>
<evidence type="ECO:0000313" key="8">
    <source>
        <dbReference type="Proteomes" id="UP000309038"/>
    </source>
</evidence>
<organism evidence="7 8">
    <name type="scientific">Hermanssonia centrifuga</name>
    <dbReference type="NCBI Taxonomy" id="98765"/>
    <lineage>
        <taxon>Eukaryota</taxon>
        <taxon>Fungi</taxon>
        <taxon>Dikarya</taxon>
        <taxon>Basidiomycota</taxon>
        <taxon>Agaricomycotina</taxon>
        <taxon>Agaricomycetes</taxon>
        <taxon>Polyporales</taxon>
        <taxon>Meruliaceae</taxon>
        <taxon>Hermanssonia</taxon>
    </lineage>
</organism>
<feature type="compositionally biased region" description="Basic and acidic residues" evidence="5">
    <location>
        <begin position="68"/>
        <end position="77"/>
    </location>
</feature>
<keyword evidence="3 6" id="KW-1133">Transmembrane helix</keyword>
<dbReference type="Pfam" id="PF10176">
    <property type="entry name" value="NEDD4_Bsd2"/>
    <property type="match status" value="1"/>
</dbReference>
<evidence type="ECO:0000313" key="7">
    <source>
        <dbReference type="EMBL" id="THG97343.1"/>
    </source>
</evidence>
<reference evidence="7 8" key="1">
    <citation type="submission" date="2019-02" db="EMBL/GenBank/DDBJ databases">
        <title>Genome sequencing of the rare red list fungi Phlebia centrifuga.</title>
        <authorList>
            <person name="Buettner E."/>
            <person name="Kellner H."/>
        </authorList>
    </citation>
    <scope>NUCLEOTIDE SEQUENCE [LARGE SCALE GENOMIC DNA]</scope>
    <source>
        <strain evidence="7 8">DSM 108282</strain>
    </source>
</reference>
<feature type="transmembrane region" description="Helical" evidence="6">
    <location>
        <begin position="223"/>
        <end position="247"/>
    </location>
</feature>
<dbReference type="GO" id="GO:0048471">
    <property type="term" value="C:perinuclear region of cytoplasm"/>
    <property type="evidence" value="ECO:0007669"/>
    <property type="project" value="TreeGrafter"/>
</dbReference>
<dbReference type="PANTHER" id="PTHR13396">
    <property type="entry name" value="NEDD4 FAMILY INTERACTING PROTEIN 1/2"/>
    <property type="match status" value="1"/>
</dbReference>
<feature type="compositionally biased region" description="Basic and acidic residues" evidence="5">
    <location>
        <begin position="18"/>
        <end position="29"/>
    </location>
</feature>
<proteinExistence type="predicted"/>
<sequence length="429" mass="47514">MSSARYAPLPNPRSTIADADREMREAFELDHDDDDDGDHSESTPLSQSYIPSPALRRPPLSVSTPTYDFERDYDYDHPPPGSPPDPAAARPNNYGNSNGNLPSTPVRPNNNHPSFFRRVVGAVLPQHYQRLPSEAVSSHAIGGGMNNDGVFANVMAKPSRAVEVQDANGDIYMVPEEAQGQAPPSYNEAQADAVPQYWENTVHATSLDPNADMIVDDLPTGSWYLFVANIFISYFFQFIGFLFTYLLHTTHAAKYGSRAGLGMTLIQYGFYSRRQFADEIGEIVPATSWNETMDGGPMMTIGGSSEGRRAIDPTNGTSVEVNWDGYDLTSRDWVSFLLMTLGWFLLLSSLAGFYRVKRWEKSIRTTASPSSTVEVQHDANARHNLGNAFPDLFGFSADDETHERQLVDGRPMTESEARLARDLRDAGLI</sequence>
<evidence type="ECO:0000256" key="3">
    <source>
        <dbReference type="ARBA" id="ARBA00022989"/>
    </source>
</evidence>
<dbReference type="GO" id="GO:0016020">
    <property type="term" value="C:membrane"/>
    <property type="evidence" value="ECO:0007669"/>
    <property type="project" value="UniProtKB-SubCell"/>
</dbReference>
<evidence type="ECO:0000256" key="2">
    <source>
        <dbReference type="ARBA" id="ARBA00022692"/>
    </source>
</evidence>
<keyword evidence="4 6" id="KW-0472">Membrane</keyword>
<dbReference type="GO" id="GO:0005783">
    <property type="term" value="C:endoplasmic reticulum"/>
    <property type="evidence" value="ECO:0007669"/>
    <property type="project" value="TreeGrafter"/>
</dbReference>